<keyword evidence="2" id="KW-1185">Reference proteome</keyword>
<sequence>MLDYIELSQTTRAMNRAHKLAVKIIPGSRIEALAYVNQLTRILGMQPTASFFKIVRCPHDLGTYLDLRFYDDDEDQRHVQYMMAVEEGCKKWDEAVLKELEEKGYELSKERI</sequence>
<gene>
    <name evidence="1" type="ORF">ON006_03880</name>
</gene>
<reference evidence="1" key="1">
    <citation type="submission" date="2022-11" db="EMBL/GenBank/DDBJ databases">
        <title>Dyadobacter pollutisoli sp. nov., isolated from plastic dumped soil.</title>
        <authorList>
            <person name="Kim J.M."/>
            <person name="Kim K.R."/>
            <person name="Lee J.K."/>
            <person name="Hao L."/>
            <person name="Jeon C.O."/>
        </authorList>
    </citation>
    <scope>NUCLEOTIDE SEQUENCE</scope>
    <source>
        <strain evidence="1">U1</strain>
    </source>
</reference>
<dbReference type="RefSeq" id="WP_244823993.1">
    <property type="nucleotide sequence ID" value="NZ_CP112998.1"/>
</dbReference>
<evidence type="ECO:0000313" key="1">
    <source>
        <dbReference type="EMBL" id="WAC13102.1"/>
    </source>
</evidence>
<name>A0A9E8NDQ2_9BACT</name>
<dbReference type="Proteomes" id="UP001164653">
    <property type="component" value="Chromosome"/>
</dbReference>
<accession>A0A9E8NDQ2</accession>
<proteinExistence type="predicted"/>
<protein>
    <submittedName>
        <fullName evidence="1">Uncharacterized protein</fullName>
    </submittedName>
</protein>
<dbReference type="AlphaFoldDB" id="A0A9E8NDQ2"/>
<organism evidence="1 2">
    <name type="scientific">Dyadobacter pollutisoli</name>
    <dbReference type="NCBI Taxonomy" id="2910158"/>
    <lineage>
        <taxon>Bacteria</taxon>
        <taxon>Pseudomonadati</taxon>
        <taxon>Bacteroidota</taxon>
        <taxon>Cytophagia</taxon>
        <taxon>Cytophagales</taxon>
        <taxon>Spirosomataceae</taxon>
        <taxon>Dyadobacter</taxon>
    </lineage>
</organism>
<dbReference type="EMBL" id="CP112998">
    <property type="protein sequence ID" value="WAC13102.1"/>
    <property type="molecule type" value="Genomic_DNA"/>
</dbReference>
<dbReference type="KEGG" id="dpf:ON006_03880"/>
<evidence type="ECO:0000313" key="2">
    <source>
        <dbReference type="Proteomes" id="UP001164653"/>
    </source>
</evidence>